<name>A0A9W6LLV7_9FUSO</name>
<dbReference type="Proteomes" id="UP001144471">
    <property type="component" value="Unassembled WGS sequence"/>
</dbReference>
<gene>
    <name evidence="2" type="ORF">PM10SUCC1_05670</name>
</gene>
<sequence>MKLMEILKKNNVYDFTLIVTLVVTILVGLEFMGDLSVKPGDADTARILDLVHLLKVDVAPENSSILLSFVYKRYIILFLGCGYLAFLILLTILFRRTFKEAGLYVGSLYFSLAVGSETLSYILPFDSCKILFTIFSWVFALCGCISFIKYFWENSFNKKSKVIEVVIFVLILGIAILLSLSIRDFYNIFFDKNLIFSGWGLHICFDYLRNGFIGLILTFNFASIFYNRNKIKKIESIYYCFLFFIQLLFNIYVYDKLNLYGNFEFMAHFIINILFVHVKLEDIKLSEDNQFFKTTNFNVIRVFIMFLTISYFVKKNTLTGYVTGLLAIIIFVEVVSFIILFFSEQEEVNFDKFLKRLKGIETLSNFCLFLEDEFTRIFRFIEFKMEIFDLDYDTRIYEEHPFITFSPIYQGKKYDIGIKIQNKDNLLGYMYVKDPCLLMYRKKLRNFKKLILNIAPILENVILKNLQINHYKNVEKKLTEKIEKLEKDIFYTRELLNIMEKTDAFDKKMEVARMIRKKINTEEGGEK</sequence>
<evidence type="ECO:0000313" key="2">
    <source>
        <dbReference type="EMBL" id="GLI55052.1"/>
    </source>
</evidence>
<evidence type="ECO:0000256" key="1">
    <source>
        <dbReference type="SAM" id="Phobius"/>
    </source>
</evidence>
<feature type="transmembrane region" description="Helical" evidence="1">
    <location>
        <begin position="130"/>
        <end position="150"/>
    </location>
</feature>
<feature type="transmembrane region" description="Helical" evidence="1">
    <location>
        <begin position="101"/>
        <end position="124"/>
    </location>
</feature>
<accession>A0A9W6LLV7</accession>
<protein>
    <submittedName>
        <fullName evidence="2">Uncharacterized protein</fullName>
    </submittedName>
</protein>
<keyword evidence="1" id="KW-1133">Transmembrane helix</keyword>
<reference evidence="2" key="1">
    <citation type="submission" date="2022-12" db="EMBL/GenBank/DDBJ databases">
        <title>Reference genome sequencing for broad-spectrum identification of bacterial and archaeal isolates by mass spectrometry.</title>
        <authorList>
            <person name="Sekiguchi Y."/>
            <person name="Tourlousse D.M."/>
        </authorList>
    </citation>
    <scope>NUCLEOTIDE SEQUENCE</scope>
    <source>
        <strain evidence="2">10succ1</strain>
    </source>
</reference>
<keyword evidence="1" id="KW-0472">Membrane</keyword>
<feature type="transmembrane region" description="Helical" evidence="1">
    <location>
        <begin position="207"/>
        <end position="225"/>
    </location>
</feature>
<feature type="transmembrane region" description="Helical" evidence="1">
    <location>
        <begin position="162"/>
        <end position="182"/>
    </location>
</feature>
<feature type="transmembrane region" description="Helical" evidence="1">
    <location>
        <begin position="12"/>
        <end position="32"/>
    </location>
</feature>
<dbReference type="AlphaFoldDB" id="A0A9W6LLV7"/>
<comment type="caution">
    <text evidence="2">The sequence shown here is derived from an EMBL/GenBank/DDBJ whole genome shotgun (WGS) entry which is preliminary data.</text>
</comment>
<feature type="transmembrane region" description="Helical" evidence="1">
    <location>
        <begin position="298"/>
        <end position="314"/>
    </location>
</feature>
<feature type="transmembrane region" description="Helical" evidence="1">
    <location>
        <begin position="74"/>
        <end position="94"/>
    </location>
</feature>
<organism evidence="2 3">
    <name type="scientific">Propionigenium maris DSM 9537</name>
    <dbReference type="NCBI Taxonomy" id="1123000"/>
    <lineage>
        <taxon>Bacteria</taxon>
        <taxon>Fusobacteriati</taxon>
        <taxon>Fusobacteriota</taxon>
        <taxon>Fusobacteriia</taxon>
        <taxon>Fusobacteriales</taxon>
        <taxon>Fusobacteriaceae</taxon>
        <taxon>Propionigenium</taxon>
    </lineage>
</organism>
<evidence type="ECO:0000313" key="3">
    <source>
        <dbReference type="Proteomes" id="UP001144471"/>
    </source>
</evidence>
<dbReference type="EMBL" id="BSDY01000002">
    <property type="protein sequence ID" value="GLI55052.1"/>
    <property type="molecule type" value="Genomic_DNA"/>
</dbReference>
<feature type="transmembrane region" description="Helical" evidence="1">
    <location>
        <begin position="237"/>
        <end position="254"/>
    </location>
</feature>
<feature type="transmembrane region" description="Helical" evidence="1">
    <location>
        <begin position="320"/>
        <end position="342"/>
    </location>
</feature>
<keyword evidence="1" id="KW-0812">Transmembrane</keyword>
<keyword evidence="3" id="KW-1185">Reference proteome</keyword>
<proteinExistence type="predicted"/>
<dbReference type="RefSeq" id="WP_281833288.1">
    <property type="nucleotide sequence ID" value="NZ_BSDY01000002.1"/>
</dbReference>